<evidence type="ECO:0000256" key="3">
    <source>
        <dbReference type="ARBA" id="ARBA00022840"/>
    </source>
</evidence>
<keyword evidence="2 6" id="KW-0547">Nucleotide-binding</keyword>
<accession>A0ABR9XRP3</accession>
<comment type="caution">
    <text evidence="7">The sequence shown here is derived from an EMBL/GenBank/DDBJ whole genome shotgun (WGS) entry which is preliminary data.</text>
</comment>
<comment type="function">
    <text evidence="6">Forms membrane-associated dynamic filaments that are essential for cell shape determination. Acts by regulating cell wall synthesis and cell elongation, and thus cell shape. A feedback loop between cell geometry and MreB localization may maintain elongated cell shape by targeting cell wall growth to regions of negative cell wall curvature.</text>
</comment>
<comment type="similarity">
    <text evidence="5 6">Belongs to the FtsA/MreB family.</text>
</comment>
<dbReference type="Pfam" id="PF06723">
    <property type="entry name" value="MreB_Mbl"/>
    <property type="match status" value="1"/>
</dbReference>
<dbReference type="EMBL" id="JADGII010000007">
    <property type="protein sequence ID" value="MBF0636711.1"/>
    <property type="molecule type" value="Genomic_DNA"/>
</dbReference>
<evidence type="ECO:0000256" key="2">
    <source>
        <dbReference type="ARBA" id="ARBA00022741"/>
    </source>
</evidence>
<evidence type="ECO:0000256" key="1">
    <source>
        <dbReference type="ARBA" id="ARBA00022490"/>
    </source>
</evidence>
<comment type="subcellular location">
    <subcellularLocation>
        <location evidence="6">Cytoplasm</location>
    </subcellularLocation>
    <text evidence="6">Membrane-associated.</text>
</comment>
<dbReference type="PRINTS" id="PR01652">
    <property type="entry name" value="SHAPEPROTEIN"/>
</dbReference>
<feature type="binding site" evidence="6">
    <location>
        <begin position="216"/>
        <end position="219"/>
    </location>
    <ligand>
        <name>ATP</name>
        <dbReference type="ChEBI" id="CHEBI:30616"/>
    </ligand>
</feature>
<keyword evidence="4 6" id="KW-0133">Cell shape</keyword>
<evidence type="ECO:0000256" key="6">
    <source>
        <dbReference type="HAMAP-Rule" id="MF_02207"/>
    </source>
</evidence>
<dbReference type="InterPro" id="IPR043129">
    <property type="entry name" value="ATPase_NBD"/>
</dbReference>
<protein>
    <recommendedName>
        <fullName evidence="6">Cell shape-determining protein MreB</fullName>
    </recommendedName>
</protein>
<sequence>MSLVSISDLVNLNKRIDIGLDLGTANILIYLPERGIVLNEPAMVARDRASGEVIAVGKDALAIHEKIHPGIVTIRPIANGVIADYEATTVLIRELIRKALSRSVQNIYRMVISVPLGITPVETRAVYDAAVKVGAKEVHFVQEPMAAAIGTGMDPFEAAGNMVVDIGGGTTDIAVITLGGIASGESLRIAGNDINTRIIQFFRNRYNLAISDYAAENIKLQMASAEEPQEDLTMNVQGMNVGTGLPETVTIHSGFINDALKHSVSLIVMSIKKHIEALIVKPEIALDILGRGIFLTGGGSQLKGLDHRIKQETNMPVKVSQDPMTDTIKGVGEIIEDLKHYKPILGVDFKVLSKEDT</sequence>
<evidence type="ECO:0000313" key="7">
    <source>
        <dbReference type="EMBL" id="MBF0636711.1"/>
    </source>
</evidence>
<dbReference type="NCBIfam" id="NF010539">
    <property type="entry name" value="PRK13927.1"/>
    <property type="match status" value="1"/>
</dbReference>
<dbReference type="Gene3D" id="3.30.420.40">
    <property type="match status" value="3"/>
</dbReference>
<gene>
    <name evidence="6" type="primary">mreB</name>
    <name evidence="7" type="ORF">INT08_05905</name>
</gene>
<proteinExistence type="inferred from homology"/>
<reference evidence="7 8" key="1">
    <citation type="journal article" date="2020" name="Microorganisms">
        <title>Simultaneous Genome Sequencing of Prosthecochloris ethylica and Desulfuromonas acetoxidans within a Syntrophic Mixture Reveals Unique Pili and Protein Interactions.</title>
        <authorList>
            <person name="Kyndt J.A."/>
            <person name="Van Beeumen J.J."/>
            <person name="Meyer T.E."/>
        </authorList>
    </citation>
    <scope>NUCLEOTIDE SEQUENCE [LARGE SCALE GENOMIC DNA]</scope>
    <source>
        <strain evidence="7 8">N3</strain>
    </source>
</reference>
<keyword evidence="8" id="KW-1185">Reference proteome</keyword>
<dbReference type="InterPro" id="IPR004753">
    <property type="entry name" value="MreB"/>
</dbReference>
<evidence type="ECO:0000256" key="5">
    <source>
        <dbReference type="ARBA" id="ARBA00023458"/>
    </source>
</evidence>
<dbReference type="PANTHER" id="PTHR42749">
    <property type="entry name" value="CELL SHAPE-DETERMINING PROTEIN MREB"/>
    <property type="match status" value="1"/>
</dbReference>
<keyword evidence="3 6" id="KW-0067">ATP-binding</keyword>
<keyword evidence="1 6" id="KW-0963">Cytoplasm</keyword>
<comment type="subunit">
    <text evidence="6">Forms polymers.</text>
</comment>
<evidence type="ECO:0000256" key="4">
    <source>
        <dbReference type="ARBA" id="ARBA00022960"/>
    </source>
</evidence>
<dbReference type="InterPro" id="IPR056546">
    <property type="entry name" value="MreB_MamK-like"/>
</dbReference>
<dbReference type="RefSeq" id="WP_175187832.1">
    <property type="nucleotide sequence ID" value="NZ_JABVZQ010000023.1"/>
</dbReference>
<feature type="binding site" evidence="6">
    <location>
        <begin position="24"/>
        <end position="26"/>
    </location>
    <ligand>
        <name>ATP</name>
        <dbReference type="ChEBI" id="CHEBI:30616"/>
    </ligand>
</feature>
<feature type="binding site" evidence="6">
    <location>
        <begin position="168"/>
        <end position="170"/>
    </location>
    <ligand>
        <name>ATP</name>
        <dbReference type="ChEBI" id="CHEBI:30616"/>
    </ligand>
</feature>
<comment type="caution">
    <text evidence="6">Lacks conserved residue(s) required for the propagation of feature annotation.</text>
</comment>
<evidence type="ECO:0000313" key="8">
    <source>
        <dbReference type="Proteomes" id="UP000619838"/>
    </source>
</evidence>
<dbReference type="Proteomes" id="UP000619838">
    <property type="component" value="Unassembled WGS sequence"/>
</dbReference>
<dbReference type="PANTHER" id="PTHR42749:SF1">
    <property type="entry name" value="CELL SHAPE-DETERMINING PROTEIN MREB"/>
    <property type="match status" value="1"/>
</dbReference>
<dbReference type="SUPFAM" id="SSF53067">
    <property type="entry name" value="Actin-like ATPase domain"/>
    <property type="match status" value="2"/>
</dbReference>
<dbReference type="HAMAP" id="MF_02207">
    <property type="entry name" value="MreB"/>
    <property type="match status" value="1"/>
</dbReference>
<organism evidence="7 8">
    <name type="scientific">Prosthecochloris ethylica</name>
    <dbReference type="NCBI Taxonomy" id="2743976"/>
    <lineage>
        <taxon>Bacteria</taxon>
        <taxon>Pseudomonadati</taxon>
        <taxon>Chlorobiota</taxon>
        <taxon>Chlorobiia</taxon>
        <taxon>Chlorobiales</taxon>
        <taxon>Chlorobiaceae</taxon>
        <taxon>Prosthecochloris</taxon>
    </lineage>
</organism>
<name>A0ABR9XRP3_9CHLB</name>
<dbReference type="CDD" id="cd10225">
    <property type="entry name" value="ASKHA_NBD_MreB-like"/>
    <property type="match status" value="1"/>
</dbReference>